<dbReference type="PANTHER" id="PTHR43470:SF4">
    <property type="entry name" value="ABC TRANSPORTER PERMEASE PROTEIN YQGI-RELATED"/>
    <property type="match status" value="1"/>
</dbReference>
<accession>A0A150F6U1</accession>
<dbReference type="Gene3D" id="1.10.3720.10">
    <property type="entry name" value="MetI-like"/>
    <property type="match status" value="1"/>
</dbReference>
<feature type="transmembrane region" description="Helical" evidence="8">
    <location>
        <begin position="66"/>
        <end position="87"/>
    </location>
</feature>
<dbReference type="InterPro" id="IPR035906">
    <property type="entry name" value="MetI-like_sf"/>
</dbReference>
<evidence type="ECO:0000256" key="5">
    <source>
        <dbReference type="ARBA" id="ARBA00022692"/>
    </source>
</evidence>
<evidence type="ECO:0000256" key="7">
    <source>
        <dbReference type="ARBA" id="ARBA00023136"/>
    </source>
</evidence>
<evidence type="ECO:0000256" key="6">
    <source>
        <dbReference type="ARBA" id="ARBA00022989"/>
    </source>
</evidence>
<keyword evidence="5 8" id="KW-0812">Transmembrane</keyword>
<dbReference type="STRING" id="1793963.AXI58_16905"/>
<evidence type="ECO:0000256" key="1">
    <source>
        <dbReference type="ARBA" id="ARBA00004651"/>
    </source>
</evidence>
<feature type="domain" description="ABC transmembrane type-1" evidence="9">
    <location>
        <begin position="62"/>
        <end position="280"/>
    </location>
</feature>
<evidence type="ECO:0000256" key="3">
    <source>
        <dbReference type="ARBA" id="ARBA00022448"/>
    </source>
</evidence>
<keyword evidence="7 8" id="KW-0472">Membrane</keyword>
<comment type="caution">
    <text evidence="10">The sequence shown here is derived from an EMBL/GenBank/DDBJ whole genome shotgun (WGS) entry which is preliminary data.</text>
</comment>
<keyword evidence="3" id="KW-0813">Transport</keyword>
<comment type="similarity">
    <text evidence="2 8">Belongs to the binding-protein-dependent transport system permease family. CysTW subfamily.</text>
</comment>
<dbReference type="InterPro" id="IPR005672">
    <property type="entry name" value="Phosphate_PstA"/>
</dbReference>
<name>A0A150F6U1_9BACI</name>
<keyword evidence="11" id="KW-1185">Reference proteome</keyword>
<dbReference type="AlphaFoldDB" id="A0A150F6U1"/>
<keyword evidence="4 8" id="KW-1003">Cell membrane</keyword>
<dbReference type="OrthoDB" id="9807065at2"/>
<proteinExistence type="inferred from homology"/>
<dbReference type="GO" id="GO:0005886">
    <property type="term" value="C:plasma membrane"/>
    <property type="evidence" value="ECO:0007669"/>
    <property type="project" value="UniProtKB-SubCell"/>
</dbReference>
<dbReference type="SUPFAM" id="SSF161098">
    <property type="entry name" value="MetI-like"/>
    <property type="match status" value="1"/>
</dbReference>
<dbReference type="PROSITE" id="PS50928">
    <property type="entry name" value="ABC_TM1"/>
    <property type="match status" value="1"/>
</dbReference>
<dbReference type="GO" id="GO:0005315">
    <property type="term" value="F:phosphate transmembrane transporter activity"/>
    <property type="evidence" value="ECO:0007669"/>
    <property type="project" value="InterPro"/>
</dbReference>
<organism evidence="10 11">
    <name type="scientific">Bacillus nakamurai</name>
    <dbReference type="NCBI Taxonomy" id="1793963"/>
    <lineage>
        <taxon>Bacteria</taxon>
        <taxon>Bacillati</taxon>
        <taxon>Bacillota</taxon>
        <taxon>Bacilli</taxon>
        <taxon>Bacillales</taxon>
        <taxon>Bacillaceae</taxon>
        <taxon>Bacillus</taxon>
    </lineage>
</organism>
<comment type="subcellular location">
    <subcellularLocation>
        <location evidence="1 8">Cell membrane</location>
        <topology evidence="1 8">Multi-pass membrane protein</topology>
    </subcellularLocation>
</comment>
<evidence type="ECO:0000313" key="10">
    <source>
        <dbReference type="EMBL" id="KXZ18490.1"/>
    </source>
</evidence>
<feature type="transmembrane region" description="Helical" evidence="8">
    <location>
        <begin position="99"/>
        <end position="123"/>
    </location>
</feature>
<dbReference type="EMBL" id="LSBA01000017">
    <property type="protein sequence ID" value="KXZ18490.1"/>
    <property type="molecule type" value="Genomic_DNA"/>
</dbReference>
<evidence type="ECO:0000259" key="9">
    <source>
        <dbReference type="PROSITE" id="PS50928"/>
    </source>
</evidence>
<feature type="transmembrane region" description="Helical" evidence="8">
    <location>
        <begin position="12"/>
        <end position="34"/>
    </location>
</feature>
<reference evidence="11" key="1">
    <citation type="submission" date="2016-02" db="EMBL/GenBank/DDBJ databases">
        <authorList>
            <person name="Dunlap C."/>
        </authorList>
    </citation>
    <scope>NUCLEOTIDE SEQUENCE [LARGE SCALE GENOMIC DNA]</scope>
    <source>
        <strain evidence="11">NRRL B-41092</strain>
    </source>
</reference>
<dbReference type="NCBIfam" id="TIGR00974">
    <property type="entry name" value="3a0107s02c"/>
    <property type="match status" value="1"/>
</dbReference>
<comment type="caution">
    <text evidence="8">Lacks conserved residue(s) required for the propagation of feature annotation.</text>
</comment>
<evidence type="ECO:0000256" key="8">
    <source>
        <dbReference type="RuleBase" id="RU363043"/>
    </source>
</evidence>
<protein>
    <recommendedName>
        <fullName evidence="8">Phosphate transport system permease protein PstA</fullName>
    </recommendedName>
</protein>
<gene>
    <name evidence="10" type="ORF">AXI58_16905</name>
</gene>
<dbReference type="PANTHER" id="PTHR43470">
    <property type="entry name" value="PHOSPHATE TRANSPORT SYSTEM PERMEASE PROTEIN PSTA-RELATED"/>
    <property type="match status" value="1"/>
</dbReference>
<evidence type="ECO:0000256" key="2">
    <source>
        <dbReference type="ARBA" id="ARBA00007069"/>
    </source>
</evidence>
<keyword evidence="6 8" id="KW-1133">Transmembrane helix</keyword>
<dbReference type="RefSeq" id="WP_061521938.1">
    <property type="nucleotide sequence ID" value="NZ_JARLZY010000025.1"/>
</dbReference>
<evidence type="ECO:0000256" key="4">
    <source>
        <dbReference type="ARBA" id="ARBA00022475"/>
    </source>
</evidence>
<sequence>MNRKITDKLATGVFGLCAAVIAAILAGLFLYIIIHGVSELSWHFITTKSSAIASGGGIRDQLFNSFYILFLTMLITIPLGVGGGVFMAEYAPQNKITDFIRTCIEVLSSLPSIVIGMFGMLMFVNLTGWGYTIIGGALALTVFNLPVMVRVTEGALTAVPKELKEASLALGVSRWHTVKTVMIPSAIPSIMTGAILASGRVFGEAAALLFTAGLTTPRLNFTDWNPFSETSPFNIFRPAETLAVHIWSVNTQGIIPDAEAIANGGSAMLVISVLLFNLSARWLGSAIYKKLTAN</sequence>
<dbReference type="Proteomes" id="UP000075430">
    <property type="component" value="Unassembled WGS sequence"/>
</dbReference>
<dbReference type="InterPro" id="IPR000515">
    <property type="entry name" value="MetI-like"/>
</dbReference>
<feature type="transmembrane region" description="Helical" evidence="8">
    <location>
        <begin position="129"/>
        <end position="147"/>
    </location>
</feature>
<dbReference type="Pfam" id="PF00528">
    <property type="entry name" value="BPD_transp_1"/>
    <property type="match status" value="1"/>
</dbReference>
<dbReference type="GO" id="GO:0035435">
    <property type="term" value="P:phosphate ion transmembrane transport"/>
    <property type="evidence" value="ECO:0007669"/>
    <property type="project" value="InterPro"/>
</dbReference>
<dbReference type="CDD" id="cd06261">
    <property type="entry name" value="TM_PBP2"/>
    <property type="match status" value="1"/>
</dbReference>
<evidence type="ECO:0000313" key="11">
    <source>
        <dbReference type="Proteomes" id="UP000075430"/>
    </source>
</evidence>